<evidence type="ECO:0000313" key="1">
    <source>
        <dbReference type="EMBL" id="KAI3691359.1"/>
    </source>
</evidence>
<keyword evidence="2" id="KW-1185">Reference proteome</keyword>
<dbReference type="EMBL" id="CM042017">
    <property type="protein sequence ID" value="KAI3691359.1"/>
    <property type="molecule type" value="Genomic_DNA"/>
</dbReference>
<comment type="caution">
    <text evidence="1">The sequence shown here is derived from an EMBL/GenBank/DDBJ whole genome shotgun (WGS) entry which is preliminary data.</text>
</comment>
<evidence type="ECO:0000313" key="2">
    <source>
        <dbReference type="Proteomes" id="UP001055811"/>
    </source>
</evidence>
<dbReference type="Proteomes" id="UP001055811">
    <property type="component" value="Linkage Group LG09"/>
</dbReference>
<organism evidence="1 2">
    <name type="scientific">Cichorium intybus</name>
    <name type="common">Chicory</name>
    <dbReference type="NCBI Taxonomy" id="13427"/>
    <lineage>
        <taxon>Eukaryota</taxon>
        <taxon>Viridiplantae</taxon>
        <taxon>Streptophyta</taxon>
        <taxon>Embryophyta</taxon>
        <taxon>Tracheophyta</taxon>
        <taxon>Spermatophyta</taxon>
        <taxon>Magnoliopsida</taxon>
        <taxon>eudicotyledons</taxon>
        <taxon>Gunneridae</taxon>
        <taxon>Pentapetalae</taxon>
        <taxon>asterids</taxon>
        <taxon>campanulids</taxon>
        <taxon>Asterales</taxon>
        <taxon>Asteraceae</taxon>
        <taxon>Cichorioideae</taxon>
        <taxon>Cichorieae</taxon>
        <taxon>Cichoriinae</taxon>
        <taxon>Cichorium</taxon>
    </lineage>
</organism>
<accession>A0ACB8Z2A4</accession>
<name>A0ACB8Z2A4_CICIN</name>
<reference evidence="2" key="1">
    <citation type="journal article" date="2022" name="Mol. Ecol. Resour.">
        <title>The genomes of chicory, endive, great burdock and yacon provide insights into Asteraceae palaeo-polyploidization history and plant inulin production.</title>
        <authorList>
            <person name="Fan W."/>
            <person name="Wang S."/>
            <person name="Wang H."/>
            <person name="Wang A."/>
            <person name="Jiang F."/>
            <person name="Liu H."/>
            <person name="Zhao H."/>
            <person name="Xu D."/>
            <person name="Zhang Y."/>
        </authorList>
    </citation>
    <scope>NUCLEOTIDE SEQUENCE [LARGE SCALE GENOMIC DNA]</scope>
    <source>
        <strain evidence="2">cv. Punajuju</strain>
    </source>
</reference>
<proteinExistence type="predicted"/>
<gene>
    <name evidence="1" type="ORF">L2E82_49706</name>
</gene>
<protein>
    <submittedName>
        <fullName evidence="1">Uncharacterized protein</fullName>
    </submittedName>
</protein>
<sequence>MLTFANLPLTFYAEAIATAFAYRVLNKRTRVIEESFDIEFDDQYQWRKKNQDILYVMENDIPVGHRPIHTVEIDYDLLFDALVTAKDAEVIHSPDALQQIISTSGPFTSSEPLSFDNQIESLINTSESRLPTHVDGIPQSEGDHPHSEDTPSADVPSEDAQFNSSDAAINNSTVFIFEADENTFVEESQIQNTSPEDTHFIQDVPLLFLTQLFFQDYINGLGVTLRIKS</sequence>
<reference evidence="1 2" key="2">
    <citation type="journal article" date="2022" name="Mol. Ecol. Resour.">
        <title>The genomes of chicory, endive, great burdock and yacon provide insights into Asteraceae paleo-polyploidization history and plant inulin production.</title>
        <authorList>
            <person name="Fan W."/>
            <person name="Wang S."/>
            <person name="Wang H."/>
            <person name="Wang A."/>
            <person name="Jiang F."/>
            <person name="Liu H."/>
            <person name="Zhao H."/>
            <person name="Xu D."/>
            <person name="Zhang Y."/>
        </authorList>
    </citation>
    <scope>NUCLEOTIDE SEQUENCE [LARGE SCALE GENOMIC DNA]</scope>
    <source>
        <strain evidence="2">cv. Punajuju</strain>
        <tissue evidence="1">Leaves</tissue>
    </source>
</reference>